<dbReference type="InterPro" id="IPR036388">
    <property type="entry name" value="WH-like_DNA-bd_sf"/>
</dbReference>
<dbReference type="STRING" id="75913.A0A0K0FS63"/>
<dbReference type="WBParaSite" id="SVE_1317200.1">
    <property type="protein sequence ID" value="SVE_1317200.1"/>
    <property type="gene ID" value="SVE_1317200"/>
</dbReference>
<keyword evidence="1" id="KW-1185">Reference proteome</keyword>
<dbReference type="AlphaFoldDB" id="A0A0K0FS63"/>
<reference evidence="1" key="1">
    <citation type="submission" date="2014-07" db="EMBL/GenBank/DDBJ databases">
        <authorList>
            <person name="Martin A.A"/>
            <person name="De Silva N."/>
        </authorList>
    </citation>
    <scope>NUCLEOTIDE SEQUENCE</scope>
</reference>
<dbReference type="Pfam" id="PF13412">
    <property type="entry name" value="HTH_24"/>
    <property type="match status" value="1"/>
</dbReference>
<accession>A0A0K0FS63</accession>
<name>A0A0K0FS63_STRVS</name>
<dbReference type="Gene3D" id="1.10.10.10">
    <property type="entry name" value="Winged helix-like DNA-binding domain superfamily/Winged helix DNA-binding domain"/>
    <property type="match status" value="1"/>
</dbReference>
<dbReference type="Proteomes" id="UP000035680">
    <property type="component" value="Unassembled WGS sequence"/>
</dbReference>
<organism evidence="1 2">
    <name type="scientific">Strongyloides venezuelensis</name>
    <name type="common">Threadworm</name>
    <dbReference type="NCBI Taxonomy" id="75913"/>
    <lineage>
        <taxon>Eukaryota</taxon>
        <taxon>Metazoa</taxon>
        <taxon>Ecdysozoa</taxon>
        <taxon>Nematoda</taxon>
        <taxon>Chromadorea</taxon>
        <taxon>Rhabditida</taxon>
        <taxon>Tylenchina</taxon>
        <taxon>Panagrolaimomorpha</taxon>
        <taxon>Strongyloidoidea</taxon>
        <taxon>Strongyloididae</taxon>
        <taxon>Strongyloides</taxon>
    </lineage>
</organism>
<evidence type="ECO:0000313" key="1">
    <source>
        <dbReference type="Proteomes" id="UP000035680"/>
    </source>
</evidence>
<evidence type="ECO:0000313" key="2">
    <source>
        <dbReference type="WBParaSite" id="SVE_1317200.1"/>
    </source>
</evidence>
<reference evidence="2" key="2">
    <citation type="submission" date="2015-08" db="UniProtKB">
        <authorList>
            <consortium name="WormBaseParasite"/>
        </authorList>
    </citation>
    <scope>IDENTIFICATION</scope>
</reference>
<sequence length="141" mass="16934">MDINECSTLCEYNVDKVFEYLYKVFSSDLKLTLKMHNLTHYPWNILRHKLLPVNFSCIRFEGVQTREDSEYLENEERERPESILNNDVLREVIEANPRATIREIARELNVSKSTFYRQVQEVKKQERLTDRYLINLTTTKN</sequence>
<protein>
    <submittedName>
        <fullName evidence="2">HTH domain-containing protein</fullName>
    </submittedName>
</protein>
<proteinExistence type="predicted"/>